<keyword evidence="2" id="KW-1185">Reference proteome</keyword>
<protein>
    <submittedName>
        <fullName evidence="1">Uncharacterized protein</fullName>
    </submittedName>
</protein>
<organism evidence="1 2">
    <name type="scientific">Apiospora hydei</name>
    <dbReference type="NCBI Taxonomy" id="1337664"/>
    <lineage>
        <taxon>Eukaryota</taxon>
        <taxon>Fungi</taxon>
        <taxon>Dikarya</taxon>
        <taxon>Ascomycota</taxon>
        <taxon>Pezizomycotina</taxon>
        <taxon>Sordariomycetes</taxon>
        <taxon>Xylariomycetidae</taxon>
        <taxon>Amphisphaeriales</taxon>
        <taxon>Apiosporaceae</taxon>
        <taxon>Apiospora</taxon>
    </lineage>
</organism>
<dbReference type="RefSeq" id="XP_066668440.1">
    <property type="nucleotide sequence ID" value="XM_066813098.1"/>
</dbReference>
<reference evidence="1 2" key="1">
    <citation type="submission" date="2023-01" db="EMBL/GenBank/DDBJ databases">
        <title>Analysis of 21 Apiospora genomes using comparative genomics revels a genus with tremendous synthesis potential of carbohydrate active enzymes and secondary metabolites.</title>
        <authorList>
            <person name="Sorensen T."/>
        </authorList>
    </citation>
    <scope>NUCLEOTIDE SEQUENCE [LARGE SCALE GENOMIC DNA]</scope>
    <source>
        <strain evidence="1 2">CBS 114990</strain>
    </source>
</reference>
<gene>
    <name evidence="1" type="ORF">PG997_008783</name>
</gene>
<name>A0ABR1WBT4_9PEZI</name>
<evidence type="ECO:0000313" key="1">
    <source>
        <dbReference type="EMBL" id="KAK8080965.1"/>
    </source>
</evidence>
<dbReference type="EMBL" id="JAQQWN010000006">
    <property type="protein sequence ID" value="KAK8080965.1"/>
    <property type="molecule type" value="Genomic_DNA"/>
</dbReference>
<dbReference type="GeneID" id="92046158"/>
<sequence>MTLARSRRIANANLSSVDVKALVILAQVEALKLNIAQTLESSRGDCTGSDRKMPRILKGNGTEDTMQFLLNEAEEQENAFLGFSEGYDLSGET</sequence>
<proteinExistence type="predicted"/>
<accession>A0ABR1WBT4</accession>
<dbReference type="Proteomes" id="UP001433268">
    <property type="component" value="Unassembled WGS sequence"/>
</dbReference>
<evidence type="ECO:0000313" key="2">
    <source>
        <dbReference type="Proteomes" id="UP001433268"/>
    </source>
</evidence>
<comment type="caution">
    <text evidence="1">The sequence shown here is derived from an EMBL/GenBank/DDBJ whole genome shotgun (WGS) entry which is preliminary data.</text>
</comment>